<evidence type="ECO:0000313" key="3">
    <source>
        <dbReference type="Proteomes" id="UP001642464"/>
    </source>
</evidence>
<proteinExistence type="predicted"/>
<evidence type="ECO:0000313" key="2">
    <source>
        <dbReference type="EMBL" id="CAK9008524.1"/>
    </source>
</evidence>
<gene>
    <name evidence="2" type="ORF">SCF082_LOCUS9893</name>
</gene>
<feature type="region of interest" description="Disordered" evidence="1">
    <location>
        <begin position="60"/>
        <end position="82"/>
    </location>
</feature>
<keyword evidence="3" id="KW-1185">Reference proteome</keyword>
<accession>A0ABP0J2F3</accession>
<evidence type="ECO:0000256" key="1">
    <source>
        <dbReference type="SAM" id="MobiDB-lite"/>
    </source>
</evidence>
<feature type="region of interest" description="Disordered" evidence="1">
    <location>
        <begin position="105"/>
        <end position="147"/>
    </location>
</feature>
<dbReference type="PROSITE" id="PS51257">
    <property type="entry name" value="PROKAR_LIPOPROTEIN"/>
    <property type="match status" value="1"/>
</dbReference>
<organism evidence="2 3">
    <name type="scientific">Durusdinium trenchii</name>
    <dbReference type="NCBI Taxonomy" id="1381693"/>
    <lineage>
        <taxon>Eukaryota</taxon>
        <taxon>Sar</taxon>
        <taxon>Alveolata</taxon>
        <taxon>Dinophyceae</taxon>
        <taxon>Suessiales</taxon>
        <taxon>Symbiodiniaceae</taxon>
        <taxon>Durusdinium</taxon>
    </lineage>
</organism>
<name>A0ABP0J2F3_9DINO</name>
<dbReference type="EMBL" id="CAXAMM010005780">
    <property type="protein sequence ID" value="CAK9008524.1"/>
    <property type="molecule type" value="Genomic_DNA"/>
</dbReference>
<protein>
    <submittedName>
        <fullName evidence="2">Uncharacterized protein</fullName>
    </submittedName>
</protein>
<reference evidence="2 3" key="1">
    <citation type="submission" date="2024-02" db="EMBL/GenBank/DDBJ databases">
        <authorList>
            <person name="Chen Y."/>
            <person name="Shah S."/>
            <person name="Dougan E. K."/>
            <person name="Thang M."/>
            <person name="Chan C."/>
        </authorList>
    </citation>
    <scope>NUCLEOTIDE SEQUENCE [LARGE SCALE GENOMIC DNA]</scope>
</reference>
<comment type="caution">
    <text evidence="2">The sequence shown here is derived from an EMBL/GenBank/DDBJ whole genome shotgun (WGS) entry which is preliminary data.</text>
</comment>
<dbReference type="Proteomes" id="UP001642464">
    <property type="component" value="Unassembled WGS sequence"/>
</dbReference>
<sequence>MKERVGRGERRRASPLAPLLAATGCVALAAAVCKGIEYWQAFAPPQGARKKRSLAPYGRIGGRPIIPNPEAEKFPAGVPRDEDGFPVITLREQYETNVTMYVEGLGPFPGPPPDFSADWDYIPPDPEDEDFDPSAPLPEVPPEPPEELMKLQPAGAIEWPQVTKRAVAAGPE</sequence>